<dbReference type="AlphaFoldDB" id="A0A0C1Z5X8"/>
<accession>A0A0C1Z5X8</accession>
<gene>
    <name evidence="2" type="ORF">DB30_00808</name>
</gene>
<evidence type="ECO:0000259" key="1">
    <source>
        <dbReference type="Pfam" id="PF05090"/>
    </source>
</evidence>
<sequence>MVGFFCFSATSQFVSAKLAKLHRRAAPLGLLEFRSARVDVWGVLLALMPAGRGFSLDARWFGWGGTVPVWCRRILQLQLGIMYTVTGLAKTGDTWHVDGTAIYYTLNNPYNRHFDAGPFVAWPRRLWDRVRGRHVSAAAG</sequence>
<dbReference type="InterPro" id="IPR053934">
    <property type="entry name" value="HTTM_dom"/>
</dbReference>
<evidence type="ECO:0000313" key="3">
    <source>
        <dbReference type="Proteomes" id="UP000031599"/>
    </source>
</evidence>
<name>A0A0C1Z5X8_9BACT</name>
<feature type="domain" description="HTTM" evidence="1">
    <location>
        <begin position="40"/>
        <end position="108"/>
    </location>
</feature>
<reference evidence="2 3" key="1">
    <citation type="submission" date="2014-12" db="EMBL/GenBank/DDBJ databases">
        <title>Genome assembly of Enhygromyxa salina DSM 15201.</title>
        <authorList>
            <person name="Sharma G."/>
            <person name="Subramanian S."/>
        </authorList>
    </citation>
    <scope>NUCLEOTIDE SEQUENCE [LARGE SCALE GENOMIC DNA]</scope>
    <source>
        <strain evidence="2 3">DSM 15201</strain>
    </source>
</reference>
<dbReference type="Pfam" id="PF05090">
    <property type="entry name" value="HTTM"/>
    <property type="match status" value="1"/>
</dbReference>
<comment type="caution">
    <text evidence="2">The sequence shown here is derived from an EMBL/GenBank/DDBJ whole genome shotgun (WGS) entry which is preliminary data.</text>
</comment>
<proteinExistence type="predicted"/>
<organism evidence="2 3">
    <name type="scientific">Enhygromyxa salina</name>
    <dbReference type="NCBI Taxonomy" id="215803"/>
    <lineage>
        <taxon>Bacteria</taxon>
        <taxon>Pseudomonadati</taxon>
        <taxon>Myxococcota</taxon>
        <taxon>Polyangia</taxon>
        <taxon>Nannocystales</taxon>
        <taxon>Nannocystaceae</taxon>
        <taxon>Enhygromyxa</taxon>
    </lineage>
</organism>
<protein>
    <recommendedName>
        <fullName evidence="1">HTTM domain-containing protein</fullName>
    </recommendedName>
</protein>
<evidence type="ECO:0000313" key="2">
    <source>
        <dbReference type="EMBL" id="KIG13034.1"/>
    </source>
</evidence>
<dbReference type="Proteomes" id="UP000031599">
    <property type="component" value="Unassembled WGS sequence"/>
</dbReference>
<dbReference type="EMBL" id="JMCC02000110">
    <property type="protein sequence ID" value="KIG13034.1"/>
    <property type="molecule type" value="Genomic_DNA"/>
</dbReference>